<dbReference type="OrthoDB" id="6495095at2"/>
<dbReference type="AlphaFoldDB" id="A0A4R2KS31"/>
<dbReference type="Gene3D" id="3.40.50.1980">
    <property type="entry name" value="Nitrogenase molybdenum iron protein domain"/>
    <property type="match status" value="2"/>
</dbReference>
<evidence type="ECO:0000313" key="4">
    <source>
        <dbReference type="EMBL" id="TCO76534.1"/>
    </source>
</evidence>
<evidence type="ECO:0000313" key="5">
    <source>
        <dbReference type="Proteomes" id="UP000295765"/>
    </source>
</evidence>
<gene>
    <name evidence="4" type="ORF">EV699_12915</name>
</gene>
<feature type="signal peptide" evidence="2">
    <location>
        <begin position="1"/>
        <end position="20"/>
    </location>
</feature>
<dbReference type="PANTHER" id="PTHR30535">
    <property type="entry name" value="VITAMIN B12-BINDING PROTEIN"/>
    <property type="match status" value="1"/>
</dbReference>
<proteinExistence type="predicted"/>
<name>A0A4R2KS31_9GAMM</name>
<keyword evidence="1 2" id="KW-0732">Signal</keyword>
<dbReference type="PROSITE" id="PS50983">
    <property type="entry name" value="FE_B12_PBP"/>
    <property type="match status" value="1"/>
</dbReference>
<sequence>MRAVRWCLLAAALLAATARAEVQVTDASGQRVHLAQPAKRIVSLAPHVTELLYAAGAGAQVVGVVQFSDYPPEARRVPQVGSYTGFDLEAVLALAPDLMVGWSSGNPPNPLQQLEALGLPVYRSEPRHLGDIADDIERLGVLAGTEAVAQPAAAAFRARLATLRARYAGRRPVRVFYQVWNQPLYTLNGEHLISELLAACGGVNVFAALPALAAQVNVEAVLAADPEAIIAAGMAEANVDWLDAWRRWPQLAAAARGNLFLVHPDLLNRHGPRVLDGMEQICTALDTARSRGDAPR</sequence>
<dbReference type="CDD" id="cd01144">
    <property type="entry name" value="BtuF"/>
    <property type="match status" value="1"/>
</dbReference>
<evidence type="ECO:0000256" key="2">
    <source>
        <dbReference type="SAM" id="SignalP"/>
    </source>
</evidence>
<dbReference type="InterPro" id="IPR050902">
    <property type="entry name" value="ABC_Transporter_SBP"/>
</dbReference>
<dbReference type="NCBIfam" id="NF038402">
    <property type="entry name" value="TroA_like"/>
    <property type="match status" value="1"/>
</dbReference>
<reference evidence="4 5" key="1">
    <citation type="submission" date="2019-03" db="EMBL/GenBank/DDBJ databases">
        <title>Genomic Encyclopedia of Type Strains, Phase IV (KMG-IV): sequencing the most valuable type-strain genomes for metagenomic binning, comparative biology and taxonomic classification.</title>
        <authorList>
            <person name="Goeker M."/>
        </authorList>
    </citation>
    <scope>NUCLEOTIDE SEQUENCE [LARGE SCALE GENOMIC DNA]</scope>
    <source>
        <strain evidence="4 5">DSM 25287</strain>
    </source>
</reference>
<keyword evidence="5" id="KW-1185">Reference proteome</keyword>
<dbReference type="PANTHER" id="PTHR30535:SF34">
    <property type="entry name" value="MOLYBDATE-BINDING PROTEIN MOLA"/>
    <property type="match status" value="1"/>
</dbReference>
<dbReference type="RefSeq" id="WP_132545589.1">
    <property type="nucleotide sequence ID" value="NZ_SLWY01000029.1"/>
</dbReference>
<protein>
    <submittedName>
        <fullName evidence="4">Iron complex transport system substrate-binding protein</fullName>
    </submittedName>
</protein>
<dbReference type="InterPro" id="IPR054828">
    <property type="entry name" value="Vit_B12_bind_prot"/>
</dbReference>
<feature type="domain" description="Fe/B12 periplasmic-binding" evidence="3">
    <location>
        <begin position="40"/>
        <end position="289"/>
    </location>
</feature>
<accession>A0A4R2KS31</accession>
<organism evidence="4 5">
    <name type="scientific">Plasticicumulans lactativorans</name>
    <dbReference type="NCBI Taxonomy" id="1133106"/>
    <lineage>
        <taxon>Bacteria</taxon>
        <taxon>Pseudomonadati</taxon>
        <taxon>Pseudomonadota</taxon>
        <taxon>Gammaproteobacteria</taxon>
        <taxon>Candidatus Competibacteraceae</taxon>
        <taxon>Plasticicumulans</taxon>
    </lineage>
</organism>
<evidence type="ECO:0000256" key="1">
    <source>
        <dbReference type="ARBA" id="ARBA00022729"/>
    </source>
</evidence>
<dbReference type="EMBL" id="SLWY01000029">
    <property type="protein sequence ID" value="TCO76534.1"/>
    <property type="molecule type" value="Genomic_DNA"/>
</dbReference>
<comment type="caution">
    <text evidence="4">The sequence shown here is derived from an EMBL/GenBank/DDBJ whole genome shotgun (WGS) entry which is preliminary data.</text>
</comment>
<dbReference type="Proteomes" id="UP000295765">
    <property type="component" value="Unassembled WGS sequence"/>
</dbReference>
<dbReference type="InterPro" id="IPR002491">
    <property type="entry name" value="ABC_transptr_periplasmic_BD"/>
</dbReference>
<feature type="chain" id="PRO_5020411322" evidence="2">
    <location>
        <begin position="21"/>
        <end position="296"/>
    </location>
</feature>
<evidence type="ECO:0000259" key="3">
    <source>
        <dbReference type="PROSITE" id="PS50983"/>
    </source>
</evidence>
<dbReference type="SUPFAM" id="SSF53807">
    <property type="entry name" value="Helical backbone' metal receptor"/>
    <property type="match status" value="1"/>
</dbReference>
<dbReference type="Pfam" id="PF01497">
    <property type="entry name" value="Peripla_BP_2"/>
    <property type="match status" value="1"/>
</dbReference>